<name>A0A0R2AQG8_9LACO</name>
<keyword evidence="7 12" id="KW-0255">Endonuclease</keyword>
<dbReference type="InterPro" id="IPR011108">
    <property type="entry name" value="RMMBL"/>
</dbReference>
<comment type="function">
    <text evidence="12">An RNase that has 5'-3' exonuclease and possibly endonuclease activity. Involved in maturation of rRNA and in some organisms also mRNA maturation and/or decay.</text>
</comment>
<keyword evidence="3 12" id="KW-0963">Cytoplasm</keyword>
<evidence type="ECO:0000313" key="14">
    <source>
        <dbReference type="EMBL" id="KRM68674.1"/>
    </source>
</evidence>
<dbReference type="GO" id="GO:0004534">
    <property type="term" value="F:5'-3' RNA exonuclease activity"/>
    <property type="evidence" value="ECO:0007669"/>
    <property type="project" value="UniProtKB-UniRule"/>
</dbReference>
<dbReference type="RefSeq" id="WP_056965985.1">
    <property type="nucleotide sequence ID" value="NZ_AYYQ01000018.1"/>
</dbReference>
<dbReference type="PATRIC" id="fig|1423781.4.peg.1030"/>
<comment type="subcellular location">
    <subcellularLocation>
        <location evidence="2 12">Cytoplasm</location>
    </subcellularLocation>
</comment>
<evidence type="ECO:0000256" key="12">
    <source>
        <dbReference type="HAMAP-Rule" id="MF_01491"/>
    </source>
</evidence>
<reference evidence="14 15" key="1">
    <citation type="journal article" date="2015" name="Genome Announc.">
        <title>Expanding the biotechnology potential of lactobacilli through comparative genomics of 213 strains and associated genera.</title>
        <authorList>
            <person name="Sun Z."/>
            <person name="Harris H.M."/>
            <person name="McCann A."/>
            <person name="Guo C."/>
            <person name="Argimon S."/>
            <person name="Zhang W."/>
            <person name="Yang X."/>
            <person name="Jeffery I.B."/>
            <person name="Cooney J.C."/>
            <person name="Kagawa T.F."/>
            <person name="Liu W."/>
            <person name="Song Y."/>
            <person name="Salvetti E."/>
            <person name="Wrobel A."/>
            <person name="Rasinkangas P."/>
            <person name="Parkhill J."/>
            <person name="Rea M.C."/>
            <person name="O'Sullivan O."/>
            <person name="Ritari J."/>
            <person name="Douillard F.P."/>
            <person name="Paul Ross R."/>
            <person name="Yang R."/>
            <person name="Briner A.E."/>
            <person name="Felis G.E."/>
            <person name="de Vos W.M."/>
            <person name="Barrangou R."/>
            <person name="Klaenhammer T.R."/>
            <person name="Caufield P.W."/>
            <person name="Cui Y."/>
            <person name="Zhang H."/>
            <person name="O'Toole P.W."/>
        </authorList>
    </citation>
    <scope>NUCLEOTIDE SEQUENCE [LARGE SCALE GENOMIC DNA]</scope>
    <source>
        <strain evidence="14 15">DSM 23829</strain>
    </source>
</reference>
<dbReference type="GO" id="GO:0003723">
    <property type="term" value="F:RNA binding"/>
    <property type="evidence" value="ECO:0007669"/>
    <property type="project" value="UniProtKB-UniRule"/>
</dbReference>
<evidence type="ECO:0000256" key="2">
    <source>
        <dbReference type="ARBA" id="ARBA00004496"/>
    </source>
</evidence>
<dbReference type="InterPro" id="IPR001279">
    <property type="entry name" value="Metallo-B-lactamas"/>
</dbReference>
<comment type="caution">
    <text evidence="14">The sequence shown here is derived from an EMBL/GenBank/DDBJ whole genome shotgun (WGS) entry which is preliminary data.</text>
</comment>
<comment type="caution">
    <text evidence="12">Lacks conserved residue(s) required for the propagation of feature annotation.</text>
</comment>
<organism evidence="14 15">
    <name type="scientific">Apilactobacillus ozensis DSM 23829 = JCM 17196</name>
    <dbReference type="NCBI Taxonomy" id="1423781"/>
    <lineage>
        <taxon>Bacteria</taxon>
        <taxon>Bacillati</taxon>
        <taxon>Bacillota</taxon>
        <taxon>Bacilli</taxon>
        <taxon>Lactobacillales</taxon>
        <taxon>Lactobacillaceae</taxon>
        <taxon>Apilactobacillus</taxon>
    </lineage>
</organism>
<dbReference type="Proteomes" id="UP000052012">
    <property type="component" value="Unassembled WGS sequence"/>
</dbReference>
<sequence>MKKNIKIIPLGGVRENGKNLYAVEINDGIYILDCGLKYPENEMLGIDVVIPDFSYLRQNKDKIVGVFLSHGHADAIGALPYFLSEFDVPVFGSQFTIDLAKFFIEQNDSKNKFNNFNVINEKSEIIFDDVTVTFFKTTHSVPDSMGIVLSTEQGQIVYTGDFKFDQTVKQEYATNYAALTEVGSKGVLALLSDSGNADDPYPTVSELKIERYIYDLFQYHDSRIIIASNSANILRIQQVVNAAHKVGRKIFLDGKDLSKILDIAIKSKKLVLPSDDIFVSPKELKKVDPEKLVILETDKMGEPVKAIQRMANQQAKYINIEKGDLVLIATTPSHAMETVIAKTRDMVYRADAEVKMISDDLNASSDASGEDLQLMLNLLKPKYLIPVQGEYRMLDAHAKLAEEVGISKDDIFMLSKGDVLSYDGENMHLSDSVDAGNTMIDGIGVGDIGNIVLRDRKLLSDDGIFIVVVTINRRKKTIIAKPKITSRGFVYVKSNKELMNKASEIVSNAIQLNLDNKEFDWGHLKQDVREKISHFLFDKTHRRPVILPVIMEVNQHRRKKHTNSSKTTNDKK</sequence>
<dbReference type="GO" id="GO:0008270">
    <property type="term" value="F:zinc ion binding"/>
    <property type="evidence" value="ECO:0007669"/>
    <property type="project" value="InterPro"/>
</dbReference>
<dbReference type="SMART" id="SM00849">
    <property type="entry name" value="Lactamase_B"/>
    <property type="match status" value="1"/>
</dbReference>
<dbReference type="CDD" id="cd07714">
    <property type="entry name" value="RNaseJ_MBL-fold"/>
    <property type="match status" value="1"/>
</dbReference>
<dbReference type="InterPro" id="IPR055132">
    <property type="entry name" value="RNase_J_b_CASP"/>
</dbReference>
<accession>A0A0R2AQG8</accession>
<keyword evidence="11 12" id="KW-0694">RNA-binding</keyword>
<evidence type="ECO:0000256" key="4">
    <source>
        <dbReference type="ARBA" id="ARBA00022552"/>
    </source>
</evidence>
<dbReference type="InterPro" id="IPR004613">
    <property type="entry name" value="RNase_J"/>
</dbReference>
<keyword evidence="9" id="KW-0862">Zinc</keyword>
<dbReference type="InterPro" id="IPR030854">
    <property type="entry name" value="RNase_J_bac"/>
</dbReference>
<proteinExistence type="inferred from homology"/>
<dbReference type="Pfam" id="PF22505">
    <property type="entry name" value="RNase_J_b_CASP"/>
    <property type="match status" value="1"/>
</dbReference>
<protein>
    <recommendedName>
        <fullName evidence="12">Ribonuclease J</fullName>
        <shortName evidence="12">RNase J</shortName>
        <ecNumber evidence="12">3.1.-.-</ecNumber>
    </recommendedName>
</protein>
<dbReference type="Gene3D" id="3.40.50.10710">
    <property type="entry name" value="Metallo-hydrolase/oxidoreductase"/>
    <property type="match status" value="1"/>
</dbReference>
<dbReference type="STRING" id="1423781.FD06_GL000993"/>
<comment type="similarity">
    <text evidence="12">Belongs to the metallo-beta-lactamase superfamily. RNA-metabolizing metallo-beta-lactamase-like family. Bacterial RNase J subfamily.</text>
</comment>
<evidence type="ECO:0000256" key="8">
    <source>
        <dbReference type="ARBA" id="ARBA00022801"/>
    </source>
</evidence>
<keyword evidence="10 12" id="KW-0269">Exonuclease</keyword>
<dbReference type="InterPro" id="IPR042173">
    <property type="entry name" value="RNase_J_2"/>
</dbReference>
<dbReference type="Pfam" id="PF17770">
    <property type="entry name" value="RNase_J_C"/>
    <property type="match status" value="1"/>
</dbReference>
<dbReference type="Pfam" id="PF00753">
    <property type="entry name" value="Lactamase_B"/>
    <property type="match status" value="1"/>
</dbReference>
<keyword evidence="8 12" id="KW-0378">Hydrolase</keyword>
<dbReference type="Pfam" id="PF07521">
    <property type="entry name" value="RMMBL"/>
    <property type="match status" value="1"/>
</dbReference>
<feature type="domain" description="Metallo-beta-lactamase" evidence="13">
    <location>
        <begin position="17"/>
        <end position="204"/>
    </location>
</feature>
<evidence type="ECO:0000256" key="9">
    <source>
        <dbReference type="ARBA" id="ARBA00022833"/>
    </source>
</evidence>
<dbReference type="GO" id="GO:0006364">
    <property type="term" value="P:rRNA processing"/>
    <property type="evidence" value="ECO:0007669"/>
    <property type="project" value="UniProtKB-UniRule"/>
</dbReference>
<dbReference type="EC" id="3.1.-.-" evidence="12"/>
<dbReference type="Gene3D" id="3.10.20.580">
    <property type="match status" value="1"/>
</dbReference>
<dbReference type="PANTHER" id="PTHR43694">
    <property type="entry name" value="RIBONUCLEASE J"/>
    <property type="match status" value="1"/>
</dbReference>
<dbReference type="HAMAP" id="MF_01491">
    <property type="entry name" value="RNase_J_bact"/>
    <property type="match status" value="1"/>
</dbReference>
<comment type="subunit">
    <text evidence="12">Homodimer, may be a subunit of the RNA degradosome.</text>
</comment>
<dbReference type="InterPro" id="IPR036866">
    <property type="entry name" value="RibonucZ/Hydroxyglut_hydro"/>
</dbReference>
<evidence type="ECO:0000256" key="7">
    <source>
        <dbReference type="ARBA" id="ARBA00022759"/>
    </source>
</evidence>
<keyword evidence="15" id="KW-1185">Reference proteome</keyword>
<keyword evidence="6" id="KW-0479">Metal-binding</keyword>
<dbReference type="GO" id="GO:0005737">
    <property type="term" value="C:cytoplasm"/>
    <property type="evidence" value="ECO:0007669"/>
    <property type="project" value="UniProtKB-SubCell"/>
</dbReference>
<dbReference type="InterPro" id="IPR041636">
    <property type="entry name" value="RNase_J_C"/>
</dbReference>
<dbReference type="SUPFAM" id="SSF56281">
    <property type="entry name" value="Metallo-hydrolase/oxidoreductase"/>
    <property type="match status" value="1"/>
</dbReference>
<keyword evidence="5 12" id="KW-0540">Nuclease</keyword>
<evidence type="ECO:0000256" key="5">
    <source>
        <dbReference type="ARBA" id="ARBA00022722"/>
    </source>
</evidence>
<evidence type="ECO:0000313" key="15">
    <source>
        <dbReference type="Proteomes" id="UP000052012"/>
    </source>
</evidence>
<dbReference type="PANTHER" id="PTHR43694:SF4">
    <property type="entry name" value="RIBONUCLEASE J 2"/>
    <property type="match status" value="1"/>
</dbReference>
<evidence type="ECO:0000256" key="1">
    <source>
        <dbReference type="ARBA" id="ARBA00001947"/>
    </source>
</evidence>
<evidence type="ECO:0000256" key="11">
    <source>
        <dbReference type="ARBA" id="ARBA00022884"/>
    </source>
</evidence>
<dbReference type="OrthoDB" id="9758375at2"/>
<dbReference type="EMBL" id="AYYQ01000018">
    <property type="protein sequence ID" value="KRM68674.1"/>
    <property type="molecule type" value="Genomic_DNA"/>
</dbReference>
<gene>
    <name evidence="12" type="primary">rnj</name>
    <name evidence="14" type="ORF">FD06_GL000993</name>
</gene>
<comment type="cofactor">
    <cofactor evidence="1">
        <name>Zn(2+)</name>
        <dbReference type="ChEBI" id="CHEBI:29105"/>
    </cofactor>
</comment>
<dbReference type="Gene3D" id="3.60.15.10">
    <property type="entry name" value="Ribonuclease Z/Hydroxyacylglutathione hydrolase-like"/>
    <property type="match status" value="1"/>
</dbReference>
<dbReference type="NCBIfam" id="TIGR00649">
    <property type="entry name" value="MG423"/>
    <property type="match status" value="1"/>
</dbReference>
<dbReference type="GO" id="GO:0004521">
    <property type="term" value="F:RNA endonuclease activity"/>
    <property type="evidence" value="ECO:0007669"/>
    <property type="project" value="UniProtKB-UniRule"/>
</dbReference>
<evidence type="ECO:0000259" key="13">
    <source>
        <dbReference type="SMART" id="SM00849"/>
    </source>
</evidence>
<dbReference type="FunFam" id="3.10.20.580:FF:000001">
    <property type="entry name" value="Ribonuclease J"/>
    <property type="match status" value="1"/>
</dbReference>
<keyword evidence="4 12" id="KW-0698">rRNA processing</keyword>
<evidence type="ECO:0000256" key="6">
    <source>
        <dbReference type="ARBA" id="ARBA00022723"/>
    </source>
</evidence>
<dbReference type="AlphaFoldDB" id="A0A0R2AQG8"/>
<evidence type="ECO:0000256" key="10">
    <source>
        <dbReference type="ARBA" id="ARBA00022839"/>
    </source>
</evidence>
<evidence type="ECO:0000256" key="3">
    <source>
        <dbReference type="ARBA" id="ARBA00022490"/>
    </source>
</evidence>